<feature type="chain" id="PRO_5046689665" description="Lipoprotein" evidence="2">
    <location>
        <begin position="24"/>
        <end position="185"/>
    </location>
</feature>
<evidence type="ECO:0000256" key="2">
    <source>
        <dbReference type="SAM" id="SignalP"/>
    </source>
</evidence>
<dbReference type="Proteomes" id="UP001501116">
    <property type="component" value="Unassembled WGS sequence"/>
</dbReference>
<comment type="caution">
    <text evidence="3">The sequence shown here is derived from an EMBL/GenBank/DDBJ whole genome shotgun (WGS) entry which is preliminary data.</text>
</comment>
<accession>A0ABN2Q6S8</accession>
<feature type="compositionally biased region" description="Low complexity" evidence="1">
    <location>
        <begin position="29"/>
        <end position="60"/>
    </location>
</feature>
<dbReference type="EMBL" id="BAAANN010000004">
    <property type="protein sequence ID" value="GAA1945846.1"/>
    <property type="molecule type" value="Genomic_DNA"/>
</dbReference>
<evidence type="ECO:0000256" key="1">
    <source>
        <dbReference type="SAM" id="MobiDB-lite"/>
    </source>
</evidence>
<organism evidence="3 4">
    <name type="scientific">Amycolatopsis minnesotensis</name>
    <dbReference type="NCBI Taxonomy" id="337894"/>
    <lineage>
        <taxon>Bacteria</taxon>
        <taxon>Bacillati</taxon>
        <taxon>Actinomycetota</taxon>
        <taxon>Actinomycetes</taxon>
        <taxon>Pseudonocardiales</taxon>
        <taxon>Pseudonocardiaceae</taxon>
        <taxon>Amycolatopsis</taxon>
    </lineage>
</organism>
<gene>
    <name evidence="3" type="ORF">GCM10009754_12100</name>
</gene>
<proteinExistence type="predicted"/>
<dbReference type="PROSITE" id="PS51257">
    <property type="entry name" value="PROKAR_LIPOPROTEIN"/>
    <property type="match status" value="1"/>
</dbReference>
<evidence type="ECO:0000313" key="4">
    <source>
        <dbReference type="Proteomes" id="UP001501116"/>
    </source>
</evidence>
<protein>
    <recommendedName>
        <fullName evidence="5">Lipoprotein</fullName>
    </recommendedName>
</protein>
<feature type="region of interest" description="Disordered" evidence="1">
    <location>
        <begin position="29"/>
        <end position="87"/>
    </location>
</feature>
<evidence type="ECO:0000313" key="3">
    <source>
        <dbReference type="EMBL" id="GAA1945846.1"/>
    </source>
</evidence>
<feature type="compositionally biased region" description="Polar residues" evidence="1">
    <location>
        <begin position="176"/>
        <end position="185"/>
    </location>
</feature>
<keyword evidence="2" id="KW-0732">Signal</keyword>
<sequence>MRKNITRGIVSSLAVLGIGMALAACDSPSPAAGGASAAPAPAVDAAPATAGTAPSKSKPAQAPPSTHPAGKADPKHGGQVYIGDSNEPKVKPADLALAKDVHLTGIRWAEWGGEVAGGDGVLEVNTCEPDCASANYEKHAAHIVVAEIRTVGGKREYTNYTATFDGQDKNPELGTALTNQPLGQG</sequence>
<feature type="region of interest" description="Disordered" evidence="1">
    <location>
        <begin position="164"/>
        <end position="185"/>
    </location>
</feature>
<dbReference type="RefSeq" id="WP_344414330.1">
    <property type="nucleotide sequence ID" value="NZ_BAAANN010000004.1"/>
</dbReference>
<name>A0ABN2Q6S8_9PSEU</name>
<keyword evidence="4" id="KW-1185">Reference proteome</keyword>
<feature type="signal peptide" evidence="2">
    <location>
        <begin position="1"/>
        <end position="23"/>
    </location>
</feature>
<evidence type="ECO:0008006" key="5">
    <source>
        <dbReference type="Google" id="ProtNLM"/>
    </source>
</evidence>
<reference evidence="3 4" key="1">
    <citation type="journal article" date="2019" name="Int. J. Syst. Evol. Microbiol.">
        <title>The Global Catalogue of Microorganisms (GCM) 10K type strain sequencing project: providing services to taxonomists for standard genome sequencing and annotation.</title>
        <authorList>
            <consortium name="The Broad Institute Genomics Platform"/>
            <consortium name="The Broad Institute Genome Sequencing Center for Infectious Disease"/>
            <person name="Wu L."/>
            <person name="Ma J."/>
        </authorList>
    </citation>
    <scope>NUCLEOTIDE SEQUENCE [LARGE SCALE GENOMIC DNA]</scope>
    <source>
        <strain evidence="3 4">JCM 14545</strain>
    </source>
</reference>